<dbReference type="EMBL" id="BAABLO010000013">
    <property type="protein sequence ID" value="GAA4733356.1"/>
    <property type="molecule type" value="Genomic_DNA"/>
</dbReference>
<dbReference type="Pfam" id="PF21694">
    <property type="entry name" value="DNA_pol3_delta_C"/>
    <property type="match status" value="1"/>
</dbReference>
<comment type="caution">
    <text evidence="9">The sequence shown here is derived from an EMBL/GenBank/DDBJ whole genome shotgun (WGS) entry which is preliminary data.</text>
</comment>
<evidence type="ECO:0000256" key="4">
    <source>
        <dbReference type="ARBA" id="ARBA00022705"/>
    </source>
</evidence>
<dbReference type="Proteomes" id="UP001500556">
    <property type="component" value="Unassembled WGS sequence"/>
</dbReference>
<accession>A0ABP8YMH9</accession>
<dbReference type="Gene3D" id="1.20.272.10">
    <property type="match status" value="1"/>
</dbReference>
<keyword evidence="5" id="KW-0239">DNA-directed DNA polymerase</keyword>
<proteinExistence type="inferred from homology"/>
<evidence type="ECO:0000256" key="6">
    <source>
        <dbReference type="ARBA" id="ARBA00034754"/>
    </source>
</evidence>
<dbReference type="PANTHER" id="PTHR34388:SF1">
    <property type="entry name" value="DNA POLYMERASE III SUBUNIT DELTA"/>
    <property type="match status" value="1"/>
</dbReference>
<dbReference type="SUPFAM" id="SSF48019">
    <property type="entry name" value="post-AAA+ oligomerization domain-like"/>
    <property type="match status" value="1"/>
</dbReference>
<protein>
    <recommendedName>
        <fullName evidence="1">DNA-directed DNA polymerase</fullName>
        <ecNumber evidence="1">2.7.7.7</ecNumber>
    </recommendedName>
</protein>
<evidence type="ECO:0000256" key="2">
    <source>
        <dbReference type="ARBA" id="ARBA00022679"/>
    </source>
</evidence>
<dbReference type="InterPro" id="IPR048466">
    <property type="entry name" value="DNA_pol3_delta-like_C"/>
</dbReference>
<evidence type="ECO:0000256" key="3">
    <source>
        <dbReference type="ARBA" id="ARBA00022695"/>
    </source>
</evidence>
<keyword evidence="3" id="KW-0548">Nucleotidyltransferase</keyword>
<evidence type="ECO:0000313" key="10">
    <source>
        <dbReference type="Proteomes" id="UP001500556"/>
    </source>
</evidence>
<dbReference type="InterPro" id="IPR005790">
    <property type="entry name" value="DNA_polIII_delta"/>
</dbReference>
<evidence type="ECO:0000256" key="5">
    <source>
        <dbReference type="ARBA" id="ARBA00022932"/>
    </source>
</evidence>
<dbReference type="InterPro" id="IPR008921">
    <property type="entry name" value="DNA_pol3_clamp-load_cplx_C"/>
</dbReference>
<dbReference type="SUPFAM" id="SSF52540">
    <property type="entry name" value="P-loop containing nucleoside triphosphate hydrolases"/>
    <property type="match status" value="1"/>
</dbReference>
<keyword evidence="10" id="KW-1185">Reference proteome</keyword>
<dbReference type="EC" id="2.7.7.7" evidence="1"/>
<reference evidence="10" key="1">
    <citation type="journal article" date="2019" name="Int. J. Syst. Evol. Microbiol.">
        <title>The Global Catalogue of Microorganisms (GCM) 10K type strain sequencing project: providing services to taxonomists for standard genome sequencing and annotation.</title>
        <authorList>
            <consortium name="The Broad Institute Genomics Platform"/>
            <consortium name="The Broad Institute Genome Sequencing Center for Infectious Disease"/>
            <person name="Wu L."/>
            <person name="Ma J."/>
        </authorList>
    </citation>
    <scope>NUCLEOTIDE SEQUENCE [LARGE SCALE GENOMIC DNA]</scope>
    <source>
        <strain evidence="10">JCM 18961</strain>
    </source>
</reference>
<evidence type="ECO:0000256" key="7">
    <source>
        <dbReference type="ARBA" id="ARBA00049244"/>
    </source>
</evidence>
<dbReference type="NCBIfam" id="TIGR01128">
    <property type="entry name" value="holA"/>
    <property type="match status" value="1"/>
</dbReference>
<evidence type="ECO:0000259" key="8">
    <source>
        <dbReference type="Pfam" id="PF21694"/>
    </source>
</evidence>
<evidence type="ECO:0000313" key="9">
    <source>
        <dbReference type="EMBL" id="GAA4733356.1"/>
    </source>
</evidence>
<dbReference type="Gene3D" id="3.40.50.300">
    <property type="entry name" value="P-loop containing nucleotide triphosphate hydrolases"/>
    <property type="match status" value="1"/>
</dbReference>
<comment type="catalytic activity">
    <reaction evidence="7">
        <text>DNA(n) + a 2'-deoxyribonucleoside 5'-triphosphate = DNA(n+1) + diphosphate</text>
        <dbReference type="Rhea" id="RHEA:22508"/>
        <dbReference type="Rhea" id="RHEA-COMP:17339"/>
        <dbReference type="Rhea" id="RHEA-COMP:17340"/>
        <dbReference type="ChEBI" id="CHEBI:33019"/>
        <dbReference type="ChEBI" id="CHEBI:61560"/>
        <dbReference type="ChEBI" id="CHEBI:173112"/>
        <dbReference type="EC" id="2.7.7.7"/>
    </reaction>
</comment>
<dbReference type="InterPro" id="IPR027417">
    <property type="entry name" value="P-loop_NTPase"/>
</dbReference>
<feature type="domain" description="DNA polymerase III delta subunit-like C-terminal" evidence="8">
    <location>
        <begin position="235"/>
        <end position="350"/>
    </location>
</feature>
<dbReference type="PANTHER" id="PTHR34388">
    <property type="entry name" value="DNA POLYMERASE III SUBUNIT DELTA"/>
    <property type="match status" value="1"/>
</dbReference>
<keyword evidence="4" id="KW-0235">DNA replication</keyword>
<evidence type="ECO:0000256" key="1">
    <source>
        <dbReference type="ARBA" id="ARBA00012417"/>
    </source>
</evidence>
<sequence>MGSPSHRGLRRGNRRAGSVAGYVAGSVPGAWQAGPVTTTATAVPPLVLITGPEQVIADRALAGTLEELRAADPDVEVVRLYAATYEPGAVGVHASPSLFGGAKAIVVHDLDEAPDELQEDLLALLAAPEPDVTLVVTHKSGQRGKKVLDTIKKGQARVLEAPAIKSDRDKAEFATHEFRRAGRKASPDAVRALIEAVGKDVRELAAACQQLVADTTGTIDEQLVARYHGGKVEATGFRVADAAVAGQAGDALRLLRHAIATGVDPVPIVAVLAQQLRQLVKVGAAGRGRSADVARDLGMAPWQVDKARRGLSGWGPEGLAESIQAVALADFEVKGGGRDPVYAVERAILTITGARTGR</sequence>
<organism evidence="9 10">
    <name type="scientific">Pedococcus ginsenosidimutans</name>
    <dbReference type="NCBI Taxonomy" id="490570"/>
    <lineage>
        <taxon>Bacteria</taxon>
        <taxon>Bacillati</taxon>
        <taxon>Actinomycetota</taxon>
        <taxon>Actinomycetes</taxon>
        <taxon>Micrococcales</taxon>
        <taxon>Intrasporangiaceae</taxon>
        <taxon>Pedococcus</taxon>
    </lineage>
</organism>
<gene>
    <name evidence="9" type="primary">holA</name>
    <name evidence="9" type="ORF">GCM10025782_35940</name>
</gene>
<keyword evidence="2" id="KW-0808">Transferase</keyword>
<comment type="similarity">
    <text evidence="6">Belongs to the DNA polymerase HolA subunit family.</text>
</comment>
<name>A0ABP8YMH9_9MICO</name>